<feature type="region of interest" description="Disordered" evidence="1">
    <location>
        <begin position="1"/>
        <end position="60"/>
    </location>
</feature>
<comment type="caution">
    <text evidence="2">The sequence shown here is derived from an EMBL/GenBank/DDBJ whole genome shotgun (WGS) entry which is preliminary data.</text>
</comment>
<dbReference type="AlphaFoldDB" id="A0A699WD10"/>
<evidence type="ECO:0000256" key="1">
    <source>
        <dbReference type="SAM" id="MobiDB-lite"/>
    </source>
</evidence>
<sequence>EEELSWKSSDDEDVGSHEKDKESDESKDASDEGSDNDSDETVKSGADTHVTLTPVNPDGP</sequence>
<gene>
    <name evidence="2" type="ORF">Tci_914680</name>
</gene>
<evidence type="ECO:0000313" key="2">
    <source>
        <dbReference type="EMBL" id="GFD42711.1"/>
    </source>
</evidence>
<feature type="compositionally biased region" description="Basic and acidic residues" evidence="1">
    <location>
        <begin position="1"/>
        <end position="30"/>
    </location>
</feature>
<protein>
    <submittedName>
        <fullName evidence="2">Uncharacterized protein</fullName>
    </submittedName>
</protein>
<name>A0A699WD10_TANCI</name>
<reference evidence="2" key="1">
    <citation type="journal article" date="2019" name="Sci. Rep.">
        <title>Draft genome of Tanacetum cinerariifolium, the natural source of mosquito coil.</title>
        <authorList>
            <person name="Yamashiro T."/>
            <person name="Shiraishi A."/>
            <person name="Satake H."/>
            <person name="Nakayama K."/>
        </authorList>
    </citation>
    <scope>NUCLEOTIDE SEQUENCE</scope>
</reference>
<accession>A0A699WD10</accession>
<proteinExistence type="predicted"/>
<organism evidence="2">
    <name type="scientific">Tanacetum cinerariifolium</name>
    <name type="common">Dalmatian daisy</name>
    <name type="synonym">Chrysanthemum cinerariifolium</name>
    <dbReference type="NCBI Taxonomy" id="118510"/>
    <lineage>
        <taxon>Eukaryota</taxon>
        <taxon>Viridiplantae</taxon>
        <taxon>Streptophyta</taxon>
        <taxon>Embryophyta</taxon>
        <taxon>Tracheophyta</taxon>
        <taxon>Spermatophyta</taxon>
        <taxon>Magnoliopsida</taxon>
        <taxon>eudicotyledons</taxon>
        <taxon>Gunneridae</taxon>
        <taxon>Pentapetalae</taxon>
        <taxon>asterids</taxon>
        <taxon>campanulids</taxon>
        <taxon>Asterales</taxon>
        <taxon>Asteraceae</taxon>
        <taxon>Asteroideae</taxon>
        <taxon>Anthemideae</taxon>
        <taxon>Anthemidinae</taxon>
        <taxon>Tanacetum</taxon>
    </lineage>
</organism>
<dbReference type="EMBL" id="BKCJ011580599">
    <property type="protein sequence ID" value="GFD42711.1"/>
    <property type="molecule type" value="Genomic_DNA"/>
</dbReference>
<feature type="non-terminal residue" evidence="2">
    <location>
        <position position="1"/>
    </location>
</feature>